<comment type="caution">
    <text evidence="2">The sequence shown here is derived from an EMBL/GenBank/DDBJ whole genome shotgun (WGS) entry which is preliminary data.</text>
</comment>
<evidence type="ECO:0000259" key="1">
    <source>
        <dbReference type="Pfam" id="PF24758"/>
    </source>
</evidence>
<dbReference type="OrthoDB" id="1287740at2759"/>
<gene>
    <name evidence="2" type="ORF">H5410_046969</name>
</gene>
<name>A0A9J5XFW7_SOLCO</name>
<keyword evidence="3" id="KW-1185">Reference proteome</keyword>
<organism evidence="2 3">
    <name type="scientific">Solanum commersonii</name>
    <name type="common">Commerson's wild potato</name>
    <name type="synonym">Commerson's nightshade</name>
    <dbReference type="NCBI Taxonomy" id="4109"/>
    <lineage>
        <taxon>Eukaryota</taxon>
        <taxon>Viridiplantae</taxon>
        <taxon>Streptophyta</taxon>
        <taxon>Embryophyta</taxon>
        <taxon>Tracheophyta</taxon>
        <taxon>Spermatophyta</taxon>
        <taxon>Magnoliopsida</taxon>
        <taxon>eudicotyledons</taxon>
        <taxon>Gunneridae</taxon>
        <taxon>Pentapetalae</taxon>
        <taxon>asterids</taxon>
        <taxon>lamiids</taxon>
        <taxon>Solanales</taxon>
        <taxon>Solanaceae</taxon>
        <taxon>Solanoideae</taxon>
        <taxon>Solaneae</taxon>
        <taxon>Solanum</taxon>
    </lineage>
</organism>
<proteinExistence type="predicted"/>
<feature type="domain" description="F-box/LRR-repeat protein 15/At3g58940/PEG3-like LRR" evidence="1">
    <location>
        <begin position="103"/>
        <end position="207"/>
    </location>
</feature>
<evidence type="ECO:0000313" key="2">
    <source>
        <dbReference type="EMBL" id="KAG5586535.1"/>
    </source>
</evidence>
<evidence type="ECO:0000313" key="3">
    <source>
        <dbReference type="Proteomes" id="UP000824120"/>
    </source>
</evidence>
<protein>
    <recommendedName>
        <fullName evidence="1">F-box/LRR-repeat protein 15/At3g58940/PEG3-like LRR domain-containing protein</fullName>
    </recommendedName>
</protein>
<dbReference type="EMBL" id="JACXVP010000009">
    <property type="protein sequence ID" value="KAG5586535.1"/>
    <property type="molecule type" value="Genomic_DNA"/>
</dbReference>
<dbReference type="Proteomes" id="UP000824120">
    <property type="component" value="Chromosome 9"/>
</dbReference>
<reference evidence="2 3" key="1">
    <citation type="submission" date="2020-09" db="EMBL/GenBank/DDBJ databases">
        <title>De no assembly of potato wild relative species, Solanum commersonii.</title>
        <authorList>
            <person name="Cho K."/>
        </authorList>
    </citation>
    <scope>NUCLEOTIDE SEQUENCE [LARGE SCALE GENOMIC DNA]</scope>
    <source>
        <strain evidence="2">LZ3.2</strain>
        <tissue evidence="2">Leaf</tissue>
    </source>
</reference>
<dbReference type="InterPro" id="IPR055411">
    <property type="entry name" value="LRR_FXL15/At3g58940/PEG3-like"/>
</dbReference>
<dbReference type="Pfam" id="PF24758">
    <property type="entry name" value="LRR_At5g56370"/>
    <property type="match status" value="1"/>
</dbReference>
<dbReference type="AlphaFoldDB" id="A0A9J5XFW7"/>
<sequence>MKSLSPESKPLHNKLQEVTTYKFDWENQNWYLSLYLEMHCFICKSSRYFFIDRLIFYFKLSIDPNLCIKLSIISIDLANGKWGERELPGYWKGGRGAVLSLRGLGSLSFDDNMLQTLLNRCSLIVNLTLEHCYGLEKIVLLNLQRIKSVSIKTFRNQHVQIDAPTLEYLYYLDVGDAYPLFKDGNGAIINAPNLVSLEYIGDQIPKTCVDANLQWNCHPRKVILFTTNKMISCFMDRLMNMKSSSHESKTLIDKLQEVTTYKFDWENQNYHFTQNALMHLGAPERCITPVSRDQAYSKTSTLHELEDVENNLSKETPFYTKLSISVIATQ</sequence>
<accession>A0A9J5XFW7</accession>